<evidence type="ECO:0000313" key="2">
    <source>
        <dbReference type="Proteomes" id="UP000807469"/>
    </source>
</evidence>
<keyword evidence="2" id="KW-1185">Reference proteome</keyword>
<dbReference type="Proteomes" id="UP000807469">
    <property type="component" value="Unassembled WGS sequence"/>
</dbReference>
<name>A0A9P5ZCR6_9AGAR</name>
<evidence type="ECO:0000313" key="1">
    <source>
        <dbReference type="EMBL" id="KAF9485051.1"/>
    </source>
</evidence>
<dbReference type="OrthoDB" id="2788229at2759"/>
<dbReference type="AlphaFoldDB" id="A0A9P5ZCR6"/>
<protein>
    <submittedName>
        <fullName evidence="1">Uncharacterized protein</fullName>
    </submittedName>
</protein>
<sequence length="443" mass="51570">MDLNLQRAPTFPPELIEMVVDYLVPNSYDEPLDRLQRRDLASCGLASTSFYLPSRKHLFANVKIDYDPDQGRQPPYELDDILFANPVLQRHVRHLVIVVGSSSRWDPDWPYWRPQIKTCLPDFMRFIPALRMLSIETEYRQNIGANENIAFIMEHLRLLCPSLNHLRLSNLIFPVRFILKWDKVTDLELHGIGIEEPDSDDESNTDISDTTYSVTPAPSFLRLTVGKGVYYHEILQDALYWTHLQYLHLSPKLFEDDRGWALLDNTLPTLRHLSLYCGFMAPWHLQYTLCDNKFPALENIEIVEQVDFNEPFPYVVDALAPKEGKFSIRFIKITFEDDHTLEPLDLLKWQNHRWAKIDAAWTSSQYCNLEKIYIHRTFRFASLEPDTDEGMMDLAEDCSIHLLPLVSSSSIDLEFSLKFCFDSVVFNWNNCTGLTKTIPPVIH</sequence>
<dbReference type="EMBL" id="MU155138">
    <property type="protein sequence ID" value="KAF9485051.1"/>
    <property type="molecule type" value="Genomic_DNA"/>
</dbReference>
<proteinExistence type="predicted"/>
<accession>A0A9P5ZCR6</accession>
<gene>
    <name evidence="1" type="ORF">BDN70DRAFT_871739</name>
</gene>
<organism evidence="1 2">
    <name type="scientific">Pholiota conissans</name>
    <dbReference type="NCBI Taxonomy" id="109636"/>
    <lineage>
        <taxon>Eukaryota</taxon>
        <taxon>Fungi</taxon>
        <taxon>Dikarya</taxon>
        <taxon>Basidiomycota</taxon>
        <taxon>Agaricomycotina</taxon>
        <taxon>Agaricomycetes</taxon>
        <taxon>Agaricomycetidae</taxon>
        <taxon>Agaricales</taxon>
        <taxon>Agaricineae</taxon>
        <taxon>Strophariaceae</taxon>
        <taxon>Pholiota</taxon>
    </lineage>
</organism>
<reference evidence="1" key="1">
    <citation type="submission" date="2020-11" db="EMBL/GenBank/DDBJ databases">
        <authorList>
            <consortium name="DOE Joint Genome Institute"/>
            <person name="Ahrendt S."/>
            <person name="Riley R."/>
            <person name="Andreopoulos W."/>
            <person name="Labutti K."/>
            <person name="Pangilinan J."/>
            <person name="Ruiz-Duenas F.J."/>
            <person name="Barrasa J.M."/>
            <person name="Sanchez-Garcia M."/>
            <person name="Camarero S."/>
            <person name="Miyauchi S."/>
            <person name="Serrano A."/>
            <person name="Linde D."/>
            <person name="Babiker R."/>
            <person name="Drula E."/>
            <person name="Ayuso-Fernandez I."/>
            <person name="Pacheco R."/>
            <person name="Padilla G."/>
            <person name="Ferreira P."/>
            <person name="Barriuso J."/>
            <person name="Kellner H."/>
            <person name="Castanera R."/>
            <person name="Alfaro M."/>
            <person name="Ramirez L."/>
            <person name="Pisabarro A.G."/>
            <person name="Kuo A."/>
            <person name="Tritt A."/>
            <person name="Lipzen A."/>
            <person name="He G."/>
            <person name="Yan M."/>
            <person name="Ng V."/>
            <person name="Cullen D."/>
            <person name="Martin F."/>
            <person name="Rosso M.-N."/>
            <person name="Henrissat B."/>
            <person name="Hibbett D."/>
            <person name="Martinez A.T."/>
            <person name="Grigoriev I.V."/>
        </authorList>
    </citation>
    <scope>NUCLEOTIDE SEQUENCE</scope>
    <source>
        <strain evidence="1">CIRM-BRFM 674</strain>
    </source>
</reference>
<comment type="caution">
    <text evidence="1">The sequence shown here is derived from an EMBL/GenBank/DDBJ whole genome shotgun (WGS) entry which is preliminary data.</text>
</comment>